<dbReference type="PANTHER" id="PTHR43808">
    <property type="entry name" value="ACETYLORNITHINE DEACETYLASE"/>
    <property type="match status" value="1"/>
</dbReference>
<sequence>MKEGIKTLDCREEILAITKRLVGIRSEVNTEGERVIAASIHGMLASHPYFEANPSQFVMAPTVNDERKRYNVMAYVKGTKAESNRTVVLMGHMDTVGVEDFGAHQELAFRPGDWMAHLKDVELTESVKSQLESGDWLFGRGVLDMKSGVASNLHLLTYYAEHPEELSGNLVFIAECDEEDSSHGILSALKTLKRWQEEEGFEYAAAINADFVAPAYEGDENRYIYKGTVGKLLPSFFITGEETHVGSAFDGLDPNFIAAELTRQISYNPELSDMALGEATIPPVSLKQTDLKPNYTVQTALSAYVYYNFFVHSWAPEKVLELLKAQAETAFRNALDTFQERHRKYGELSGGEEREIPWKPRVYTYDEMDALLKDAHGEEYVNHMKDFKAELEQDESLDSRMLAARVVEEAWQFMPDKNPAIIVFYSSLYSPRVALTGEEEKERRLLDALDTAIEEMQPEYDHPIVAKNFFPHISDMSFVAMSDDMSEIDDMIRNTPSWGRKLYVEYQDVADLNIPVINIGPYGMDGHKRLERMEMTYSLEVVPNLTNNVIRQMLEAE</sequence>
<evidence type="ECO:0000313" key="1">
    <source>
        <dbReference type="EMBL" id="SOC40756.1"/>
    </source>
</evidence>
<proteinExistence type="predicted"/>
<dbReference type="SUPFAM" id="SSF53187">
    <property type="entry name" value="Zn-dependent exopeptidases"/>
    <property type="match status" value="1"/>
</dbReference>
<dbReference type="OrthoDB" id="9815360at2"/>
<dbReference type="Proteomes" id="UP000219412">
    <property type="component" value="Unassembled WGS sequence"/>
</dbReference>
<dbReference type="InterPro" id="IPR050072">
    <property type="entry name" value="Peptidase_M20A"/>
</dbReference>
<organism evidence="1 2">
    <name type="scientific">Salinicoccus kekensis</name>
    <dbReference type="NCBI Taxonomy" id="714307"/>
    <lineage>
        <taxon>Bacteria</taxon>
        <taxon>Bacillati</taxon>
        <taxon>Bacillota</taxon>
        <taxon>Bacilli</taxon>
        <taxon>Bacillales</taxon>
        <taxon>Staphylococcaceae</taxon>
        <taxon>Salinicoccus</taxon>
    </lineage>
</organism>
<name>A0A285UJI2_9STAP</name>
<dbReference type="AlphaFoldDB" id="A0A285UJI2"/>
<dbReference type="PANTHER" id="PTHR43808:SF27">
    <property type="entry name" value="PROTEIN ROCB"/>
    <property type="match status" value="1"/>
</dbReference>
<dbReference type="EMBL" id="OBQF01000002">
    <property type="protein sequence ID" value="SOC40756.1"/>
    <property type="molecule type" value="Genomic_DNA"/>
</dbReference>
<protein>
    <submittedName>
        <fullName evidence="1">Arginine utilization protein RocB</fullName>
    </submittedName>
</protein>
<evidence type="ECO:0000313" key="2">
    <source>
        <dbReference type="Proteomes" id="UP000219412"/>
    </source>
</evidence>
<gene>
    <name evidence="1" type="ORF">SAMN05878391_1102</name>
</gene>
<dbReference type="Pfam" id="PF01546">
    <property type="entry name" value="Peptidase_M20"/>
    <property type="match status" value="1"/>
</dbReference>
<dbReference type="GO" id="GO:0016787">
    <property type="term" value="F:hydrolase activity"/>
    <property type="evidence" value="ECO:0007669"/>
    <property type="project" value="InterPro"/>
</dbReference>
<keyword evidence="2" id="KW-1185">Reference proteome</keyword>
<reference evidence="2" key="1">
    <citation type="submission" date="2017-08" db="EMBL/GenBank/DDBJ databases">
        <authorList>
            <person name="Varghese N."/>
            <person name="Submissions S."/>
        </authorList>
    </citation>
    <scope>NUCLEOTIDE SEQUENCE [LARGE SCALE GENOMIC DNA]</scope>
    <source>
        <strain evidence="2">DSM 23173</strain>
    </source>
</reference>
<dbReference type="Gene3D" id="3.40.630.10">
    <property type="entry name" value="Zn peptidases"/>
    <property type="match status" value="1"/>
</dbReference>
<dbReference type="RefSeq" id="WP_097039936.1">
    <property type="nucleotide sequence ID" value="NZ_OBQF01000002.1"/>
</dbReference>
<dbReference type="PIRSF" id="PIRSF010386">
    <property type="entry name" value="RocB"/>
    <property type="match status" value="1"/>
</dbReference>
<dbReference type="InterPro" id="IPR002933">
    <property type="entry name" value="Peptidase_M20"/>
</dbReference>
<dbReference type="InterPro" id="IPR012166">
    <property type="entry name" value="Uncharacterised_RocB"/>
</dbReference>
<accession>A0A285UJI2</accession>